<gene>
    <name evidence="2" type="ORF">ANI02nite_02040</name>
</gene>
<dbReference type="Gene3D" id="3.40.50.1820">
    <property type="entry name" value="alpha/beta hydrolase"/>
    <property type="match status" value="1"/>
</dbReference>
<dbReference type="AlphaFoldDB" id="A0A511X5W3"/>
<dbReference type="InterPro" id="IPR029058">
    <property type="entry name" value="AB_hydrolase_fold"/>
</dbReference>
<keyword evidence="2" id="KW-0378">Hydrolase</keyword>
<accession>A0A511X5W3</accession>
<dbReference type="SUPFAM" id="SSF53474">
    <property type="entry name" value="alpha/beta-Hydrolases"/>
    <property type="match status" value="1"/>
</dbReference>
<dbReference type="GO" id="GO:0016787">
    <property type="term" value="F:hydrolase activity"/>
    <property type="evidence" value="ECO:0007669"/>
    <property type="project" value="UniProtKB-KW"/>
</dbReference>
<dbReference type="Proteomes" id="UP000321635">
    <property type="component" value="Unassembled WGS sequence"/>
</dbReference>
<dbReference type="InterPro" id="IPR000073">
    <property type="entry name" value="AB_hydrolase_1"/>
</dbReference>
<dbReference type="InterPro" id="IPR022742">
    <property type="entry name" value="Hydrolase_4"/>
</dbReference>
<comment type="caution">
    <text evidence="2">The sequence shown here is derived from an EMBL/GenBank/DDBJ whole genome shotgun (WGS) entry which is preliminary data.</text>
</comment>
<dbReference type="PRINTS" id="PR00111">
    <property type="entry name" value="ABHYDROLASE"/>
</dbReference>
<evidence type="ECO:0000313" key="3">
    <source>
        <dbReference type="Proteomes" id="UP000321635"/>
    </source>
</evidence>
<evidence type="ECO:0000313" key="2">
    <source>
        <dbReference type="EMBL" id="GEN58320.1"/>
    </source>
</evidence>
<organism evidence="2 3">
    <name type="scientific">Acetobacter nitrogenifigens DSM 23921 = NBRC 105050</name>
    <dbReference type="NCBI Taxonomy" id="1120919"/>
    <lineage>
        <taxon>Bacteria</taxon>
        <taxon>Pseudomonadati</taxon>
        <taxon>Pseudomonadota</taxon>
        <taxon>Alphaproteobacteria</taxon>
        <taxon>Acetobacterales</taxon>
        <taxon>Acetobacteraceae</taxon>
        <taxon>Acetobacter</taxon>
    </lineage>
</organism>
<evidence type="ECO:0000259" key="1">
    <source>
        <dbReference type="Pfam" id="PF12146"/>
    </source>
</evidence>
<dbReference type="EMBL" id="BJYF01000001">
    <property type="protein sequence ID" value="GEN58320.1"/>
    <property type="molecule type" value="Genomic_DNA"/>
</dbReference>
<dbReference type="STRING" id="1120919.GCA_000429165_00212"/>
<keyword evidence="3" id="KW-1185">Reference proteome</keyword>
<name>A0A511X5W3_9PROT</name>
<dbReference type="InterPro" id="IPR051044">
    <property type="entry name" value="MAG_DAG_Lipase"/>
</dbReference>
<sequence>MIRVNAVTSNHMHALVSAFRGRGAFRRRLALGGAMLVASLAVACSADPVVRVPARYAADARRVPPDFNLKLSDGAQIPVRTWEASTSRPRAAILGLHGFDDSRDAWEFAAPALAERGLVLWSPDQRGFGEAPRRGDWVGAARMVRDVREELALLAKAYPGTPVFLMGESMGGAIAILTMTAPDAPHIAGTILLAPAVWTVGGVAALPVRIAAALAPDGRVTGRELPVHVTASDNMAALRRLYFDPLTLRSTKLSALRGLIDLMSNAARAAPDLRGPVLLVYGDQDQLVPSAAMAQVWRNLPQNVRRDLIPGGHHLMLRDQRRGRVTADIAGWINAPDMLLPSGGDVAAAVWATLNDATPAVAGR</sequence>
<feature type="domain" description="Serine aminopeptidase S33" evidence="1">
    <location>
        <begin position="88"/>
        <end position="320"/>
    </location>
</feature>
<protein>
    <submittedName>
        <fullName evidence="2">Alpha/beta hydrolase</fullName>
    </submittedName>
</protein>
<reference evidence="2 3" key="1">
    <citation type="submission" date="2019-07" db="EMBL/GenBank/DDBJ databases">
        <title>Whole genome shotgun sequence of Acetobacter nitrogenifigens NBRC 105050.</title>
        <authorList>
            <person name="Hosoyama A."/>
            <person name="Uohara A."/>
            <person name="Ohji S."/>
            <person name="Ichikawa N."/>
        </authorList>
    </citation>
    <scope>NUCLEOTIDE SEQUENCE [LARGE SCALE GENOMIC DNA]</scope>
    <source>
        <strain evidence="2 3">NBRC 105050</strain>
    </source>
</reference>
<dbReference type="Pfam" id="PF12146">
    <property type="entry name" value="Hydrolase_4"/>
    <property type="match status" value="1"/>
</dbReference>
<dbReference type="PANTHER" id="PTHR11614">
    <property type="entry name" value="PHOSPHOLIPASE-RELATED"/>
    <property type="match status" value="1"/>
</dbReference>
<proteinExistence type="predicted"/>
<dbReference type="OrthoDB" id="9806902at2"/>